<protein>
    <submittedName>
        <fullName evidence="2">Helix-turn-helix domain-containing protein</fullName>
    </submittedName>
</protein>
<dbReference type="NCBIfam" id="TIGR01764">
    <property type="entry name" value="excise"/>
    <property type="match status" value="1"/>
</dbReference>
<dbReference type="EMBL" id="JABBGM010000006">
    <property type="protein sequence ID" value="NML94728.1"/>
    <property type="molecule type" value="Genomic_DNA"/>
</dbReference>
<sequence>MQSAQCPEQLAYTVEDAARVSTIGRTHIYALINQGRLKATKVGKRTLIPADSLKALVAGEV</sequence>
<dbReference type="RefSeq" id="WP_169494020.1">
    <property type="nucleotide sequence ID" value="NZ_JABBGM010000006.1"/>
</dbReference>
<accession>A0A7Y0BQS2</accession>
<evidence type="ECO:0000259" key="1">
    <source>
        <dbReference type="Pfam" id="PF12728"/>
    </source>
</evidence>
<comment type="caution">
    <text evidence="2">The sequence shown here is derived from an EMBL/GenBank/DDBJ whole genome shotgun (WGS) entry which is preliminary data.</text>
</comment>
<organism evidence="2 3">
    <name type="scientific">Novosphingobium olei</name>
    <dbReference type="NCBI Taxonomy" id="2728851"/>
    <lineage>
        <taxon>Bacteria</taxon>
        <taxon>Pseudomonadati</taxon>
        <taxon>Pseudomonadota</taxon>
        <taxon>Alphaproteobacteria</taxon>
        <taxon>Sphingomonadales</taxon>
        <taxon>Sphingomonadaceae</taxon>
        <taxon>Novosphingobium</taxon>
    </lineage>
</organism>
<dbReference type="GO" id="GO:0003677">
    <property type="term" value="F:DNA binding"/>
    <property type="evidence" value="ECO:0007669"/>
    <property type="project" value="InterPro"/>
</dbReference>
<feature type="domain" description="Helix-turn-helix" evidence="1">
    <location>
        <begin position="12"/>
        <end position="58"/>
    </location>
</feature>
<dbReference type="InterPro" id="IPR010093">
    <property type="entry name" value="SinI_DNA-bd"/>
</dbReference>
<keyword evidence="3" id="KW-1185">Reference proteome</keyword>
<name>A0A7Y0BQS2_9SPHN</name>
<proteinExistence type="predicted"/>
<dbReference type="AlphaFoldDB" id="A0A7Y0BQS2"/>
<dbReference type="Pfam" id="PF12728">
    <property type="entry name" value="HTH_17"/>
    <property type="match status" value="1"/>
</dbReference>
<evidence type="ECO:0000313" key="3">
    <source>
        <dbReference type="Proteomes" id="UP000583556"/>
    </source>
</evidence>
<evidence type="ECO:0000313" key="2">
    <source>
        <dbReference type="EMBL" id="NML94728.1"/>
    </source>
</evidence>
<dbReference type="InterPro" id="IPR041657">
    <property type="entry name" value="HTH_17"/>
</dbReference>
<dbReference type="Proteomes" id="UP000583556">
    <property type="component" value="Unassembled WGS sequence"/>
</dbReference>
<reference evidence="2 3" key="1">
    <citation type="submission" date="2020-04" db="EMBL/GenBank/DDBJ databases">
        <title>Novosphingobium sp. TW-4 isolated from soil.</title>
        <authorList>
            <person name="Dahal R.H."/>
            <person name="Chaudhary D.K."/>
        </authorList>
    </citation>
    <scope>NUCLEOTIDE SEQUENCE [LARGE SCALE GENOMIC DNA]</scope>
    <source>
        <strain evidence="2 3">TW-4</strain>
    </source>
</reference>
<gene>
    <name evidence="2" type="ORF">HHL27_13720</name>
</gene>